<evidence type="ECO:0000313" key="2">
    <source>
        <dbReference type="EMBL" id="GAT20981.1"/>
    </source>
</evidence>
<feature type="region of interest" description="Disordered" evidence="1">
    <location>
        <begin position="98"/>
        <end position="129"/>
    </location>
</feature>
<evidence type="ECO:0000313" key="3">
    <source>
        <dbReference type="Proteomes" id="UP000075230"/>
    </source>
</evidence>
<accession>A0A146F5M4</accession>
<protein>
    <submittedName>
        <fullName evidence="2">Carboxylesterase</fullName>
    </submittedName>
</protein>
<dbReference type="Proteomes" id="UP000075230">
    <property type="component" value="Unassembled WGS sequence"/>
</dbReference>
<organism evidence="2 3">
    <name type="scientific">Aspergillus kawachii</name>
    <name type="common">White koji mold</name>
    <name type="synonym">Aspergillus awamori var. kawachi</name>
    <dbReference type="NCBI Taxonomy" id="1069201"/>
    <lineage>
        <taxon>Eukaryota</taxon>
        <taxon>Fungi</taxon>
        <taxon>Dikarya</taxon>
        <taxon>Ascomycota</taxon>
        <taxon>Pezizomycotina</taxon>
        <taxon>Eurotiomycetes</taxon>
        <taxon>Eurotiomycetidae</taxon>
        <taxon>Eurotiales</taxon>
        <taxon>Aspergillaceae</taxon>
        <taxon>Aspergillus</taxon>
        <taxon>Aspergillus subgen. Circumdati</taxon>
    </lineage>
</organism>
<gene>
    <name evidence="2" type="ORF">RIB2604_00900010</name>
</gene>
<reference evidence="3" key="2">
    <citation type="submission" date="2016-02" db="EMBL/GenBank/DDBJ databases">
        <title>Genome sequencing of Aspergillus luchuensis NBRC 4314.</title>
        <authorList>
            <person name="Yamada O."/>
        </authorList>
    </citation>
    <scope>NUCLEOTIDE SEQUENCE [LARGE SCALE GENOMIC DNA]</scope>
    <source>
        <strain evidence="3">RIB 2604</strain>
    </source>
</reference>
<comment type="caution">
    <text evidence="2">The sequence shown here is derived from an EMBL/GenBank/DDBJ whole genome shotgun (WGS) entry which is preliminary data.</text>
</comment>
<dbReference type="VEuPathDB" id="FungiDB:ASPFODRAFT_222562"/>
<proteinExistence type="predicted"/>
<reference evidence="2 3" key="1">
    <citation type="journal article" date="2016" name="DNA Res.">
        <title>Genome sequence of Aspergillus luchuensis NBRC 4314.</title>
        <authorList>
            <person name="Yamada O."/>
            <person name="Machida M."/>
            <person name="Hosoyama A."/>
            <person name="Goto M."/>
            <person name="Takahashi T."/>
            <person name="Futagami T."/>
            <person name="Yamagata Y."/>
            <person name="Takeuchi M."/>
            <person name="Kobayashi T."/>
            <person name="Koike H."/>
            <person name="Abe K."/>
            <person name="Asai K."/>
            <person name="Arita M."/>
            <person name="Fujita N."/>
            <person name="Fukuda K."/>
            <person name="Higa K."/>
            <person name="Horikawa H."/>
            <person name="Ishikawa T."/>
            <person name="Jinno K."/>
            <person name="Kato Y."/>
            <person name="Kirimura K."/>
            <person name="Mizutani O."/>
            <person name="Nakasone K."/>
            <person name="Sano M."/>
            <person name="Shiraishi Y."/>
            <person name="Tsukahara M."/>
            <person name="Gomi K."/>
        </authorList>
    </citation>
    <scope>NUCLEOTIDE SEQUENCE [LARGE SCALE GENOMIC DNA]</scope>
    <source>
        <strain evidence="2 3">RIB 2604</strain>
    </source>
</reference>
<name>A0A146F5M4_ASPKA</name>
<dbReference type="EMBL" id="BCWF01000009">
    <property type="protein sequence ID" value="GAT20981.1"/>
    <property type="molecule type" value="Genomic_DNA"/>
</dbReference>
<evidence type="ECO:0000256" key="1">
    <source>
        <dbReference type="SAM" id="MobiDB-lite"/>
    </source>
</evidence>
<dbReference type="AlphaFoldDB" id="A0A146F5M4"/>
<sequence>MPEPGTWRSWQSADPGQPCKFAMEVPVYKNQECQERSRMRAARVQQWSDRNASKWIARQATGGNRWQPPKVETELIFMLLCELSGYSVVFRNSECGDSQLSHDSGHSLVGSVPRDGGTQPDLESDQITI</sequence>